<gene>
    <name evidence="10" type="ORF">B7P43_G08414</name>
</gene>
<dbReference type="InterPro" id="IPR011701">
    <property type="entry name" value="MFS"/>
</dbReference>
<dbReference type="GO" id="GO:0016020">
    <property type="term" value="C:membrane"/>
    <property type="evidence" value="ECO:0007669"/>
    <property type="project" value="UniProtKB-SubCell"/>
</dbReference>
<feature type="transmembrane region" description="Helical" evidence="8">
    <location>
        <begin position="113"/>
        <end position="134"/>
    </location>
</feature>
<dbReference type="OrthoDB" id="2985014at2759"/>
<protein>
    <recommendedName>
        <fullName evidence="9">Major facilitator superfamily (MFS) profile domain-containing protein</fullName>
    </recommendedName>
</protein>
<feature type="transmembrane region" description="Helical" evidence="8">
    <location>
        <begin position="305"/>
        <end position="327"/>
    </location>
</feature>
<evidence type="ECO:0000256" key="8">
    <source>
        <dbReference type="SAM" id="Phobius"/>
    </source>
</evidence>
<dbReference type="Gene3D" id="1.20.1250.20">
    <property type="entry name" value="MFS general substrate transporter like domains"/>
    <property type="match status" value="2"/>
</dbReference>
<feature type="transmembrane region" description="Helical" evidence="8">
    <location>
        <begin position="440"/>
        <end position="460"/>
    </location>
</feature>
<feature type="transmembrane region" description="Helical" evidence="8">
    <location>
        <begin position="347"/>
        <end position="366"/>
    </location>
</feature>
<organism evidence="10 11">
    <name type="scientific">Cryptotermes secundus</name>
    <dbReference type="NCBI Taxonomy" id="105785"/>
    <lineage>
        <taxon>Eukaryota</taxon>
        <taxon>Metazoa</taxon>
        <taxon>Ecdysozoa</taxon>
        <taxon>Arthropoda</taxon>
        <taxon>Hexapoda</taxon>
        <taxon>Insecta</taxon>
        <taxon>Pterygota</taxon>
        <taxon>Neoptera</taxon>
        <taxon>Polyneoptera</taxon>
        <taxon>Dictyoptera</taxon>
        <taxon>Blattodea</taxon>
        <taxon>Blattoidea</taxon>
        <taxon>Termitoidae</taxon>
        <taxon>Kalotermitidae</taxon>
        <taxon>Cryptotermitinae</taxon>
        <taxon>Cryptotermes</taxon>
    </lineage>
</organism>
<keyword evidence="11" id="KW-1185">Reference proteome</keyword>
<dbReference type="CDD" id="cd17318">
    <property type="entry name" value="MFS_SLC17"/>
    <property type="match status" value="1"/>
</dbReference>
<dbReference type="PROSITE" id="PS50850">
    <property type="entry name" value="MFS"/>
    <property type="match status" value="1"/>
</dbReference>
<proteinExistence type="predicted"/>
<feature type="domain" description="Major facilitator superfamily (MFS) profile" evidence="9">
    <location>
        <begin position="16"/>
        <end position="464"/>
    </location>
</feature>
<feature type="transmembrane region" description="Helical" evidence="8">
    <location>
        <begin position="208"/>
        <end position="226"/>
    </location>
</feature>
<evidence type="ECO:0000313" key="11">
    <source>
        <dbReference type="Proteomes" id="UP000235965"/>
    </source>
</evidence>
<sequence length="513" mass="56057">MLTGWKERLAKGCIAQRYVVAIMGFLAIANAYTMRICLSTAITEMVVHRDRNESHLDPDACPSSSVSNNKHEPHGRFDWDEETQGLILSSFFWGYVITHLPGGMLAEKFGGKYALGLGILSTAIFTLLTPLAAIHGGAGWLIAVRFIEGLGEGSTFPAINAILAHWVPPQQRGILGSFVFAGSQIGTVVGTALSGVLIQYSSIGWPSVFYLFGALGVLWFIAWTLLCYNDPQSHPFISDEEKTFLEKSIGGIDNKKDVPPVPWREMAKSVPLWGLIFAQIGHDWGFFTLVTDLPKYFKDVMRFNIFENGFLTALPYVVMWLCSMGSGWLCDHLITWGYISTTVARKIFTTIASVGPGIGIIAASYAGCDRTSVVALLTLGTGLMGTFYPGMKVNALDLSPNYAGTLMAIVNGIGALTGIVTPYLVGVLTPDSTILQWREVFWIVFGVFLVTNLLFIFMGSGELQPWNNPLTMKQGTEEAGKSETSSKTGKPIEIYHNKTLTLKKVDICLNTSC</sequence>
<feature type="non-terminal residue" evidence="10">
    <location>
        <position position="513"/>
    </location>
</feature>
<dbReference type="InterPro" id="IPR050382">
    <property type="entry name" value="MFS_Na/Anion_cotransporter"/>
</dbReference>
<dbReference type="GO" id="GO:0006820">
    <property type="term" value="P:monoatomic anion transport"/>
    <property type="evidence" value="ECO:0007669"/>
    <property type="project" value="TreeGrafter"/>
</dbReference>
<dbReference type="InterPro" id="IPR020846">
    <property type="entry name" value="MFS_dom"/>
</dbReference>
<name>A0A2J7PXI4_9NEOP</name>
<dbReference type="EMBL" id="NEVH01020858">
    <property type="protein sequence ID" value="PNF21048.1"/>
    <property type="molecule type" value="Genomic_DNA"/>
</dbReference>
<feature type="transmembrane region" description="Helical" evidence="8">
    <location>
        <begin position="403"/>
        <end position="428"/>
    </location>
</feature>
<keyword evidence="2" id="KW-0813">Transport</keyword>
<dbReference type="AlphaFoldDB" id="A0A2J7PXI4"/>
<evidence type="ECO:0000256" key="1">
    <source>
        <dbReference type="ARBA" id="ARBA00004141"/>
    </source>
</evidence>
<keyword evidence="4" id="KW-0769">Symport</keyword>
<dbReference type="GO" id="GO:0015293">
    <property type="term" value="F:symporter activity"/>
    <property type="evidence" value="ECO:0007669"/>
    <property type="project" value="UniProtKB-KW"/>
</dbReference>
<dbReference type="SUPFAM" id="SSF103473">
    <property type="entry name" value="MFS general substrate transporter"/>
    <property type="match status" value="1"/>
</dbReference>
<evidence type="ECO:0000256" key="7">
    <source>
        <dbReference type="SAM" id="MobiDB-lite"/>
    </source>
</evidence>
<evidence type="ECO:0000256" key="3">
    <source>
        <dbReference type="ARBA" id="ARBA00022692"/>
    </source>
</evidence>
<dbReference type="InterPro" id="IPR036259">
    <property type="entry name" value="MFS_trans_sf"/>
</dbReference>
<dbReference type="PANTHER" id="PTHR11662">
    <property type="entry name" value="SOLUTE CARRIER FAMILY 17"/>
    <property type="match status" value="1"/>
</dbReference>
<dbReference type="Pfam" id="PF07690">
    <property type="entry name" value="MFS_1"/>
    <property type="match status" value="1"/>
</dbReference>
<feature type="transmembrane region" description="Helical" evidence="8">
    <location>
        <begin position="20"/>
        <end position="42"/>
    </location>
</feature>
<evidence type="ECO:0000256" key="2">
    <source>
        <dbReference type="ARBA" id="ARBA00022448"/>
    </source>
</evidence>
<comment type="subcellular location">
    <subcellularLocation>
        <location evidence="1">Membrane</location>
        <topology evidence="1">Multi-pass membrane protein</topology>
    </subcellularLocation>
</comment>
<evidence type="ECO:0000256" key="6">
    <source>
        <dbReference type="ARBA" id="ARBA00023136"/>
    </source>
</evidence>
<evidence type="ECO:0000313" key="10">
    <source>
        <dbReference type="EMBL" id="PNF21048.1"/>
    </source>
</evidence>
<comment type="caution">
    <text evidence="10">The sequence shown here is derived from an EMBL/GenBank/DDBJ whole genome shotgun (WGS) entry which is preliminary data.</text>
</comment>
<keyword evidence="6 8" id="KW-0472">Membrane</keyword>
<evidence type="ECO:0000256" key="4">
    <source>
        <dbReference type="ARBA" id="ARBA00022847"/>
    </source>
</evidence>
<evidence type="ECO:0000256" key="5">
    <source>
        <dbReference type="ARBA" id="ARBA00022989"/>
    </source>
</evidence>
<keyword evidence="3 8" id="KW-0812">Transmembrane</keyword>
<feature type="transmembrane region" description="Helical" evidence="8">
    <location>
        <begin position="86"/>
        <end position="106"/>
    </location>
</feature>
<reference evidence="10 11" key="1">
    <citation type="submission" date="2017-12" db="EMBL/GenBank/DDBJ databases">
        <title>Hemimetabolous genomes reveal molecular basis of termite eusociality.</title>
        <authorList>
            <person name="Harrison M.C."/>
            <person name="Jongepier E."/>
            <person name="Robertson H.M."/>
            <person name="Arning N."/>
            <person name="Bitard-Feildel T."/>
            <person name="Chao H."/>
            <person name="Childers C.P."/>
            <person name="Dinh H."/>
            <person name="Doddapaneni H."/>
            <person name="Dugan S."/>
            <person name="Gowin J."/>
            <person name="Greiner C."/>
            <person name="Han Y."/>
            <person name="Hu H."/>
            <person name="Hughes D.S.T."/>
            <person name="Huylmans A.-K."/>
            <person name="Kemena C."/>
            <person name="Kremer L.P.M."/>
            <person name="Lee S.L."/>
            <person name="Lopez-Ezquerra A."/>
            <person name="Mallet L."/>
            <person name="Monroy-Kuhn J.M."/>
            <person name="Moser A."/>
            <person name="Murali S.C."/>
            <person name="Muzny D.M."/>
            <person name="Otani S."/>
            <person name="Piulachs M.-D."/>
            <person name="Poelchau M."/>
            <person name="Qu J."/>
            <person name="Schaub F."/>
            <person name="Wada-Katsumata A."/>
            <person name="Worley K.C."/>
            <person name="Xie Q."/>
            <person name="Ylla G."/>
            <person name="Poulsen M."/>
            <person name="Gibbs R.A."/>
            <person name="Schal C."/>
            <person name="Richards S."/>
            <person name="Belles X."/>
            <person name="Korb J."/>
            <person name="Bornberg-Bauer E."/>
        </authorList>
    </citation>
    <scope>NUCLEOTIDE SEQUENCE [LARGE SCALE GENOMIC DNA]</scope>
    <source>
        <tissue evidence="10">Whole body</tissue>
    </source>
</reference>
<feature type="transmembrane region" description="Helical" evidence="8">
    <location>
        <begin position="174"/>
        <end position="196"/>
    </location>
</feature>
<dbReference type="PANTHER" id="PTHR11662:SF415">
    <property type="entry name" value="AT30085P-RELATED"/>
    <property type="match status" value="1"/>
</dbReference>
<dbReference type="FunFam" id="1.20.1250.20:FF:000003">
    <property type="entry name" value="Solute carrier family 17 member 3"/>
    <property type="match status" value="1"/>
</dbReference>
<evidence type="ECO:0000259" key="9">
    <source>
        <dbReference type="PROSITE" id="PS50850"/>
    </source>
</evidence>
<dbReference type="FunFam" id="1.20.1250.20:FF:000512">
    <property type="entry name" value="Putative inorganic phosphate cotransporter-like Protein"/>
    <property type="match status" value="1"/>
</dbReference>
<accession>A0A2J7PXI4</accession>
<keyword evidence="5 8" id="KW-1133">Transmembrane helix</keyword>
<feature type="region of interest" description="Disordered" evidence="7">
    <location>
        <begin position="469"/>
        <end position="488"/>
    </location>
</feature>
<dbReference type="Proteomes" id="UP000235965">
    <property type="component" value="Unassembled WGS sequence"/>
</dbReference>
<feature type="transmembrane region" description="Helical" evidence="8">
    <location>
        <begin position="373"/>
        <end position="391"/>
    </location>
</feature>